<proteinExistence type="predicted"/>
<dbReference type="Gene3D" id="3.40.50.1820">
    <property type="entry name" value="alpha/beta hydrolase"/>
    <property type="match status" value="1"/>
</dbReference>
<dbReference type="InterPro" id="IPR050266">
    <property type="entry name" value="AB_hydrolase_sf"/>
</dbReference>
<dbReference type="GO" id="GO:0003824">
    <property type="term" value="F:catalytic activity"/>
    <property type="evidence" value="ECO:0007669"/>
    <property type="project" value="UniProtKB-ARBA"/>
</dbReference>
<name>A0A1H6CXH9_9ACTN</name>
<sequence>MQYPSNEQEPGRVDVPQGTIAYRVAGPAGNRCPPVVFVHGLLVDNRLWTTVADRLAERGIRSYAPDWPLGSHHIPMAAGADLSPRGMADVINGFLAARGLDDVTLVGSDTGGGLCQFAIDTDHRRIGRLVLTNCDAFELFPPPGFRMAVEMGRSPLLLWMMMRALTLTRVRQGNRGYGPVFSGRPDAGVTRRWIDPALNDGRIRRDLAKVMAAVRPADLVDVSSRFGEFTKPVHLVWGDDDAFFPLEVAERLQGAFPNSTLVIIPGGRTFVPMDYPDEVAEVVARAGGLAS</sequence>
<evidence type="ECO:0000259" key="1">
    <source>
        <dbReference type="Pfam" id="PF00561"/>
    </source>
</evidence>
<dbReference type="PANTHER" id="PTHR43798">
    <property type="entry name" value="MONOACYLGLYCEROL LIPASE"/>
    <property type="match status" value="1"/>
</dbReference>
<evidence type="ECO:0000313" key="3">
    <source>
        <dbReference type="Proteomes" id="UP000236754"/>
    </source>
</evidence>
<reference evidence="2 3" key="1">
    <citation type="submission" date="2016-10" db="EMBL/GenBank/DDBJ databases">
        <authorList>
            <person name="de Groot N.N."/>
        </authorList>
    </citation>
    <scope>NUCLEOTIDE SEQUENCE [LARGE SCALE GENOMIC DNA]</scope>
    <source>
        <strain evidence="2 3">CGMCC 4.2023</strain>
    </source>
</reference>
<dbReference type="AlphaFoldDB" id="A0A1H6CXH9"/>
<dbReference type="SUPFAM" id="SSF53474">
    <property type="entry name" value="alpha/beta-Hydrolases"/>
    <property type="match status" value="1"/>
</dbReference>
<dbReference type="RefSeq" id="WP_103887999.1">
    <property type="nucleotide sequence ID" value="NZ_FNVU01000010.1"/>
</dbReference>
<dbReference type="EMBL" id="FNVU01000010">
    <property type="protein sequence ID" value="SEG77453.1"/>
    <property type="molecule type" value="Genomic_DNA"/>
</dbReference>
<keyword evidence="3" id="KW-1185">Reference proteome</keyword>
<dbReference type="Pfam" id="PF00561">
    <property type="entry name" value="Abhydrolase_1"/>
    <property type="match status" value="1"/>
</dbReference>
<feature type="domain" description="AB hydrolase-1" evidence="1">
    <location>
        <begin position="33"/>
        <end position="269"/>
    </location>
</feature>
<dbReference type="OrthoDB" id="334507at2"/>
<protein>
    <submittedName>
        <fullName evidence="2">Pimeloyl-ACP methyl ester carboxylesterase</fullName>
    </submittedName>
</protein>
<organism evidence="2 3">
    <name type="scientific">Actinacidiphila yanglinensis</name>
    <dbReference type="NCBI Taxonomy" id="310779"/>
    <lineage>
        <taxon>Bacteria</taxon>
        <taxon>Bacillati</taxon>
        <taxon>Actinomycetota</taxon>
        <taxon>Actinomycetes</taxon>
        <taxon>Kitasatosporales</taxon>
        <taxon>Streptomycetaceae</taxon>
        <taxon>Actinacidiphila</taxon>
    </lineage>
</organism>
<evidence type="ECO:0000313" key="2">
    <source>
        <dbReference type="EMBL" id="SEG77453.1"/>
    </source>
</evidence>
<gene>
    <name evidence="2" type="ORF">SAMN05216223_110233</name>
</gene>
<dbReference type="InterPro" id="IPR029058">
    <property type="entry name" value="AB_hydrolase_fold"/>
</dbReference>
<accession>A0A1H6CXH9</accession>
<dbReference type="Proteomes" id="UP000236754">
    <property type="component" value="Unassembled WGS sequence"/>
</dbReference>
<dbReference type="InterPro" id="IPR000073">
    <property type="entry name" value="AB_hydrolase_1"/>
</dbReference>